<keyword evidence="2" id="KW-0548">Nucleotidyltransferase</keyword>
<evidence type="ECO:0000313" key="8">
    <source>
        <dbReference type="EMBL" id="CAA2631958.1"/>
    </source>
</evidence>
<accession>A0A7I8JN15</accession>
<reference evidence="8" key="1">
    <citation type="submission" date="2019-12" db="EMBL/GenBank/DDBJ databases">
        <authorList>
            <person name="Scholz U."/>
            <person name="Mascher M."/>
            <person name="Fiebig A."/>
        </authorList>
    </citation>
    <scope>NUCLEOTIDE SEQUENCE</scope>
</reference>
<evidence type="ECO:0000313" key="9">
    <source>
        <dbReference type="EMBL" id="CAA7408309.1"/>
    </source>
</evidence>
<keyword evidence="5" id="KW-0378">Hydrolase</keyword>
<evidence type="ECO:0000259" key="7">
    <source>
        <dbReference type="Pfam" id="PF17917"/>
    </source>
</evidence>
<dbReference type="EMBL" id="LR746277">
    <property type="protein sequence ID" value="CAA7408309.1"/>
    <property type="molecule type" value="Genomic_DNA"/>
</dbReference>
<evidence type="ECO:0000256" key="5">
    <source>
        <dbReference type="ARBA" id="ARBA00022801"/>
    </source>
</evidence>
<keyword evidence="4" id="KW-0255">Endonuclease</keyword>
<gene>
    <name evidence="8" type="ORF">SI7747_14017606</name>
    <name evidence="9" type="ORF">SI8410_14018987</name>
</gene>
<dbReference type="Pfam" id="PF17917">
    <property type="entry name" value="RT_RNaseH"/>
    <property type="match status" value="1"/>
</dbReference>
<proteinExistence type="predicted"/>
<keyword evidence="6" id="KW-0695">RNA-directed DNA polymerase</keyword>
<evidence type="ECO:0000256" key="2">
    <source>
        <dbReference type="ARBA" id="ARBA00022695"/>
    </source>
</evidence>
<evidence type="ECO:0000313" key="10">
    <source>
        <dbReference type="Proteomes" id="UP000663760"/>
    </source>
</evidence>
<evidence type="ECO:0000256" key="6">
    <source>
        <dbReference type="ARBA" id="ARBA00022918"/>
    </source>
</evidence>
<keyword evidence="1" id="KW-0808">Transferase</keyword>
<keyword evidence="10" id="KW-1185">Reference proteome</keyword>
<protein>
    <recommendedName>
        <fullName evidence="7">Reverse transcriptase RNase H-like domain-containing protein</fullName>
    </recommendedName>
</protein>
<dbReference type="InterPro" id="IPR041373">
    <property type="entry name" value="RT_RNaseH"/>
</dbReference>
<dbReference type="GO" id="GO:0016787">
    <property type="term" value="F:hydrolase activity"/>
    <property type="evidence" value="ECO:0007669"/>
    <property type="project" value="UniProtKB-KW"/>
</dbReference>
<dbReference type="GO" id="GO:0004519">
    <property type="term" value="F:endonuclease activity"/>
    <property type="evidence" value="ECO:0007669"/>
    <property type="project" value="UniProtKB-KW"/>
</dbReference>
<dbReference type="Proteomes" id="UP000663760">
    <property type="component" value="Chromosome 14"/>
</dbReference>
<dbReference type="AlphaFoldDB" id="A0A7I8JN15"/>
<evidence type="ECO:0000256" key="1">
    <source>
        <dbReference type="ARBA" id="ARBA00022679"/>
    </source>
</evidence>
<feature type="domain" description="Reverse transcriptase RNase H-like" evidence="7">
    <location>
        <begin position="3"/>
        <end position="29"/>
    </location>
</feature>
<dbReference type="GO" id="GO:0003964">
    <property type="term" value="F:RNA-directed DNA polymerase activity"/>
    <property type="evidence" value="ECO:0007669"/>
    <property type="project" value="UniProtKB-KW"/>
</dbReference>
<evidence type="ECO:0000256" key="3">
    <source>
        <dbReference type="ARBA" id="ARBA00022722"/>
    </source>
</evidence>
<evidence type="ECO:0000256" key="4">
    <source>
        <dbReference type="ARBA" id="ARBA00022759"/>
    </source>
</evidence>
<organism evidence="8">
    <name type="scientific">Spirodela intermedia</name>
    <name type="common">Intermediate duckweed</name>
    <dbReference type="NCBI Taxonomy" id="51605"/>
    <lineage>
        <taxon>Eukaryota</taxon>
        <taxon>Viridiplantae</taxon>
        <taxon>Streptophyta</taxon>
        <taxon>Embryophyta</taxon>
        <taxon>Tracheophyta</taxon>
        <taxon>Spermatophyta</taxon>
        <taxon>Magnoliopsida</taxon>
        <taxon>Liliopsida</taxon>
        <taxon>Araceae</taxon>
        <taxon>Lemnoideae</taxon>
        <taxon>Spirodela</taxon>
    </lineage>
</organism>
<sequence length="34" mass="4019">MTTIVYCLQVWRHYLIGNNFTIYIDHVVTSCLNS</sequence>
<name>A0A7I8JN15_SPIIN</name>
<dbReference type="EMBL" id="LR743601">
    <property type="protein sequence ID" value="CAA2631958.1"/>
    <property type="molecule type" value="Genomic_DNA"/>
</dbReference>
<keyword evidence="3" id="KW-0540">Nuclease</keyword>